<keyword evidence="3" id="KW-1133">Transmembrane helix</keyword>
<dbReference type="InterPro" id="IPR027381">
    <property type="entry name" value="LytR/CpsA/Psr_C"/>
</dbReference>
<dbReference type="PANTHER" id="PTHR33392:SF6">
    <property type="entry name" value="POLYISOPRENYL-TEICHOIC ACID--PEPTIDOGLYCAN TEICHOIC ACID TRANSFERASE TAGU"/>
    <property type="match status" value="1"/>
</dbReference>
<dbReference type="Gene3D" id="3.40.630.190">
    <property type="entry name" value="LCP protein"/>
    <property type="match status" value="1"/>
</dbReference>
<gene>
    <name evidence="6" type="ORF">GCM10023318_53540</name>
</gene>
<keyword evidence="7" id="KW-1185">Reference proteome</keyword>
<keyword evidence="3" id="KW-0812">Transmembrane</keyword>
<reference evidence="7" key="1">
    <citation type="journal article" date="2019" name="Int. J. Syst. Evol. Microbiol.">
        <title>The Global Catalogue of Microorganisms (GCM) 10K type strain sequencing project: providing services to taxonomists for standard genome sequencing and annotation.</title>
        <authorList>
            <consortium name="The Broad Institute Genomics Platform"/>
            <consortium name="The Broad Institute Genome Sequencing Center for Infectious Disease"/>
            <person name="Wu L."/>
            <person name="Ma J."/>
        </authorList>
    </citation>
    <scope>NUCLEOTIDE SEQUENCE [LARGE SCALE GENOMIC DNA]</scope>
    <source>
        <strain evidence="7">JCM 18298</strain>
    </source>
</reference>
<evidence type="ECO:0000313" key="7">
    <source>
        <dbReference type="Proteomes" id="UP001500603"/>
    </source>
</evidence>
<dbReference type="RefSeq" id="WP_345498870.1">
    <property type="nucleotide sequence ID" value="NZ_BAABJM010000007.1"/>
</dbReference>
<feature type="region of interest" description="Disordered" evidence="2">
    <location>
        <begin position="414"/>
        <end position="435"/>
    </location>
</feature>
<feature type="transmembrane region" description="Helical" evidence="3">
    <location>
        <begin position="86"/>
        <end position="110"/>
    </location>
</feature>
<dbReference type="NCBIfam" id="TIGR00350">
    <property type="entry name" value="lytR_cpsA_psr"/>
    <property type="match status" value="1"/>
</dbReference>
<feature type="region of interest" description="Disordered" evidence="2">
    <location>
        <begin position="1"/>
        <end position="74"/>
    </location>
</feature>
<dbReference type="InterPro" id="IPR004474">
    <property type="entry name" value="LytR_CpsA_psr"/>
</dbReference>
<dbReference type="PANTHER" id="PTHR33392">
    <property type="entry name" value="POLYISOPRENYL-TEICHOIC ACID--PEPTIDOGLYCAN TEICHOIC ACID TRANSFERASE TAGU"/>
    <property type="match status" value="1"/>
</dbReference>
<dbReference type="Gene3D" id="3.30.70.2390">
    <property type="match status" value="1"/>
</dbReference>
<evidence type="ECO:0000313" key="6">
    <source>
        <dbReference type="EMBL" id="GAA5065912.1"/>
    </source>
</evidence>
<sequence length="581" mass="61195">MPPPSRTPAERAAPASRAKREPTAEEVTDVLAPVGEQTRAKGKAKNKGESGSWPTTESRATQAKPTKAPVSRLAASKLRRHRRLRIIGRSVLAVFAVLCLVATGGGWSYMRSAANSFTQVSALDGSQDDVIDSDAQLGDENFLLVGTDTRAGANGELGAGTLDDAEGARADTTMLVHIPKDRSRVVIVSFPRDLDVTRPQCEGWDNDKPGYTGENYPSASGDKLNAVYGLGGPKCLVSTIQRLTGSTINHFIGIDFSGFEAMVDKVDGVEVCSTKPVIDEVLGTVLEQPGKQRIDGATALNYVRARHVYGDERSDYDRINRQQRFLSSLLRGALSSKVLFDLGKLNGFIDEFRKHTWVQNVEPSDLLTLGRSLQRIDAGTVTFITVPTAGTTDYGNEIPRESDIKAIFSAIRDDQPLPGEKPTAHDAAPEPAAVAPPTPPKYVAVDPSSIATNVSNGSQIEGLAGTAATELGNQGFQVGTVANYVNGTSPTTKVRYPTGMEAEAATVASSVPGATIEADDSLAGTVDVVIGTDSANGVSVQAPASVGAEIADVATSTAADSEPAELPADLEHVNAGEDICQ</sequence>
<dbReference type="EMBL" id="BAABJM010000007">
    <property type="protein sequence ID" value="GAA5065912.1"/>
    <property type="molecule type" value="Genomic_DNA"/>
</dbReference>
<evidence type="ECO:0008006" key="8">
    <source>
        <dbReference type="Google" id="ProtNLM"/>
    </source>
</evidence>
<proteinExistence type="inferred from homology"/>
<feature type="domain" description="LytR/CpsA/Psr regulator C-terminal" evidence="5">
    <location>
        <begin position="452"/>
        <end position="533"/>
    </location>
</feature>
<evidence type="ECO:0000256" key="1">
    <source>
        <dbReference type="ARBA" id="ARBA00006068"/>
    </source>
</evidence>
<evidence type="ECO:0000256" key="2">
    <source>
        <dbReference type="SAM" id="MobiDB-lite"/>
    </source>
</evidence>
<evidence type="ECO:0000259" key="4">
    <source>
        <dbReference type="Pfam" id="PF03816"/>
    </source>
</evidence>
<name>A0ABP9KWY2_9NOCA</name>
<dbReference type="InterPro" id="IPR050922">
    <property type="entry name" value="LytR/CpsA/Psr_CW_biosynth"/>
</dbReference>
<evidence type="ECO:0000259" key="5">
    <source>
        <dbReference type="Pfam" id="PF13399"/>
    </source>
</evidence>
<protein>
    <recommendedName>
        <fullName evidence="8">LytR family transcriptional regulator</fullName>
    </recommendedName>
</protein>
<organism evidence="6 7">
    <name type="scientific">Nocardia callitridis</name>
    <dbReference type="NCBI Taxonomy" id="648753"/>
    <lineage>
        <taxon>Bacteria</taxon>
        <taxon>Bacillati</taxon>
        <taxon>Actinomycetota</taxon>
        <taxon>Actinomycetes</taxon>
        <taxon>Mycobacteriales</taxon>
        <taxon>Nocardiaceae</taxon>
        <taxon>Nocardia</taxon>
    </lineage>
</organism>
<evidence type="ECO:0000256" key="3">
    <source>
        <dbReference type="SAM" id="Phobius"/>
    </source>
</evidence>
<feature type="compositionally biased region" description="Polar residues" evidence="2">
    <location>
        <begin position="52"/>
        <end position="64"/>
    </location>
</feature>
<comment type="similarity">
    <text evidence="1">Belongs to the LytR/CpsA/Psr (LCP) family.</text>
</comment>
<dbReference type="Pfam" id="PF13399">
    <property type="entry name" value="LytR_C"/>
    <property type="match status" value="1"/>
</dbReference>
<dbReference type="Proteomes" id="UP001500603">
    <property type="component" value="Unassembled WGS sequence"/>
</dbReference>
<keyword evidence="3" id="KW-0472">Membrane</keyword>
<comment type="caution">
    <text evidence="6">The sequence shown here is derived from an EMBL/GenBank/DDBJ whole genome shotgun (WGS) entry which is preliminary data.</text>
</comment>
<dbReference type="Pfam" id="PF03816">
    <property type="entry name" value="LytR_cpsA_psr"/>
    <property type="match status" value="1"/>
</dbReference>
<accession>A0ABP9KWY2</accession>
<feature type="domain" description="Cell envelope-related transcriptional attenuator" evidence="4">
    <location>
        <begin position="169"/>
        <end position="331"/>
    </location>
</feature>